<evidence type="ECO:0000313" key="5">
    <source>
        <dbReference type="Proteomes" id="UP001212997"/>
    </source>
</evidence>
<sequence length="437" mass="44678">MLRPPSPTRCLILLGFVSCVLLFSIASRYDLLDGQQTSKHLGARQNTNPLDLSTPAITPSATTPTTPATSPTTSPTSISTTSATDPVTSPTTPTTPTDPAPVTTPTSNTAVTPTVSTDPITSPTSAAPAAPTSAPISTILSSSLSVNQDGQTMTVVVTLTTKGAAAASASPSQSQAADDGSPSSKSGKSTIIGLSVAGGAALIAVAAFLFWKFGRKRRGDEFDDNEAIQWPELNTHGDDASKFASNRSAGFETNSEVNLTRPDSRTGSLAPSATASAVDLYSANQDPYAVPPLPHLNPNQPYRDDPSYYDPYSGPLPQTFNEHEAGAVGGEAIPMTQIGRSRSPGPQAAYDMGRRSPGPQAAYDMSTVPGAGRQSPGPQAAYAGGYSDRSPSPRSRSPGPNMALGGGRASPGPQAAYGVGGYGRQSPGPQAAYGQGI</sequence>
<feature type="signal peptide" evidence="3">
    <location>
        <begin position="1"/>
        <end position="22"/>
    </location>
</feature>
<organism evidence="4 5">
    <name type="scientific">Meripilus lineatus</name>
    <dbReference type="NCBI Taxonomy" id="2056292"/>
    <lineage>
        <taxon>Eukaryota</taxon>
        <taxon>Fungi</taxon>
        <taxon>Dikarya</taxon>
        <taxon>Basidiomycota</taxon>
        <taxon>Agaricomycotina</taxon>
        <taxon>Agaricomycetes</taxon>
        <taxon>Polyporales</taxon>
        <taxon>Meripilaceae</taxon>
        <taxon>Meripilus</taxon>
    </lineage>
</organism>
<keyword evidence="2" id="KW-0812">Transmembrane</keyword>
<feature type="compositionally biased region" description="Low complexity" evidence="1">
    <location>
        <begin position="53"/>
        <end position="133"/>
    </location>
</feature>
<feature type="chain" id="PRO_5042143434" description="Mid2 domain-containing protein" evidence="3">
    <location>
        <begin position="23"/>
        <end position="437"/>
    </location>
</feature>
<keyword evidence="2" id="KW-0472">Membrane</keyword>
<comment type="caution">
    <text evidence="4">The sequence shown here is derived from an EMBL/GenBank/DDBJ whole genome shotgun (WGS) entry which is preliminary data.</text>
</comment>
<gene>
    <name evidence="4" type="ORF">NLI96_g2097</name>
</gene>
<accession>A0AAD5V976</accession>
<proteinExistence type="predicted"/>
<evidence type="ECO:0008006" key="6">
    <source>
        <dbReference type="Google" id="ProtNLM"/>
    </source>
</evidence>
<keyword evidence="5" id="KW-1185">Reference proteome</keyword>
<protein>
    <recommendedName>
        <fullName evidence="6">Mid2 domain-containing protein</fullName>
    </recommendedName>
</protein>
<evidence type="ECO:0000313" key="4">
    <source>
        <dbReference type="EMBL" id="KAJ3489477.1"/>
    </source>
</evidence>
<evidence type="ECO:0000256" key="1">
    <source>
        <dbReference type="SAM" id="MobiDB-lite"/>
    </source>
</evidence>
<feature type="compositionally biased region" description="Polar residues" evidence="1">
    <location>
        <begin position="41"/>
        <end position="51"/>
    </location>
</feature>
<dbReference type="AlphaFoldDB" id="A0AAD5V976"/>
<feature type="transmembrane region" description="Helical" evidence="2">
    <location>
        <begin position="191"/>
        <end position="211"/>
    </location>
</feature>
<feature type="region of interest" description="Disordered" evidence="1">
    <location>
        <begin position="165"/>
        <end position="188"/>
    </location>
</feature>
<evidence type="ECO:0000256" key="3">
    <source>
        <dbReference type="SAM" id="SignalP"/>
    </source>
</evidence>
<feature type="region of interest" description="Disordered" evidence="1">
    <location>
        <begin position="41"/>
        <end position="133"/>
    </location>
</feature>
<keyword evidence="2" id="KW-1133">Transmembrane helix</keyword>
<evidence type="ECO:0000256" key="2">
    <source>
        <dbReference type="SAM" id="Phobius"/>
    </source>
</evidence>
<dbReference type="EMBL" id="JANAWD010000044">
    <property type="protein sequence ID" value="KAJ3489477.1"/>
    <property type="molecule type" value="Genomic_DNA"/>
</dbReference>
<reference evidence="4" key="1">
    <citation type="submission" date="2022-07" db="EMBL/GenBank/DDBJ databases">
        <title>Genome Sequence of Physisporinus lineatus.</title>
        <authorList>
            <person name="Buettner E."/>
        </authorList>
    </citation>
    <scope>NUCLEOTIDE SEQUENCE</scope>
    <source>
        <strain evidence="4">VT162</strain>
    </source>
</reference>
<feature type="region of interest" description="Disordered" evidence="1">
    <location>
        <begin position="333"/>
        <end position="437"/>
    </location>
</feature>
<feature type="compositionally biased region" description="Low complexity" evidence="1">
    <location>
        <begin position="389"/>
        <end position="398"/>
    </location>
</feature>
<keyword evidence="3" id="KW-0732">Signal</keyword>
<name>A0AAD5V976_9APHY</name>
<dbReference type="Proteomes" id="UP001212997">
    <property type="component" value="Unassembled WGS sequence"/>
</dbReference>